<dbReference type="PANTHER" id="PTHR38934:SF6">
    <property type="entry name" value="CHROMOSOME UNDETERMINED SCAFFOLD_176, WHOLE GENOME SHOTGUN SEQUENCE"/>
    <property type="match status" value="1"/>
</dbReference>
<evidence type="ECO:0000256" key="1">
    <source>
        <dbReference type="ARBA" id="ARBA00022729"/>
    </source>
</evidence>
<feature type="transmembrane region" description="Helical" evidence="4">
    <location>
        <begin position="865"/>
        <end position="889"/>
    </location>
</feature>
<dbReference type="Proteomes" id="UP000689195">
    <property type="component" value="Unassembled WGS sequence"/>
</dbReference>
<keyword evidence="1" id="KW-0732">Signal</keyword>
<keyword evidence="4" id="KW-1133">Transmembrane helix</keyword>
<evidence type="ECO:0000256" key="4">
    <source>
        <dbReference type="SAM" id="Phobius"/>
    </source>
</evidence>
<comment type="caution">
    <text evidence="5">The sequence shown here is derived from an EMBL/GenBank/DDBJ whole genome shotgun (WGS) entry which is preliminary data.</text>
</comment>
<keyword evidence="4" id="KW-0812">Transmembrane</keyword>
<feature type="transmembrane region" description="Helical" evidence="4">
    <location>
        <begin position="712"/>
        <end position="728"/>
    </location>
</feature>
<organism evidence="5 6">
    <name type="scientific">Paramecium pentaurelia</name>
    <dbReference type="NCBI Taxonomy" id="43138"/>
    <lineage>
        <taxon>Eukaryota</taxon>
        <taxon>Sar</taxon>
        <taxon>Alveolata</taxon>
        <taxon>Ciliophora</taxon>
        <taxon>Intramacronucleata</taxon>
        <taxon>Oligohymenophorea</taxon>
        <taxon>Peniculida</taxon>
        <taxon>Parameciidae</taxon>
        <taxon>Paramecium</taxon>
    </lineage>
</organism>
<keyword evidence="6" id="KW-1185">Reference proteome</keyword>
<protein>
    <submittedName>
        <fullName evidence="5">Uncharacterized protein</fullName>
    </submittedName>
</protein>
<feature type="transmembrane region" description="Helical" evidence="4">
    <location>
        <begin position="679"/>
        <end position="700"/>
    </location>
</feature>
<evidence type="ECO:0000256" key="2">
    <source>
        <dbReference type="ARBA" id="ARBA00022737"/>
    </source>
</evidence>
<feature type="transmembrane region" description="Helical" evidence="4">
    <location>
        <begin position="998"/>
        <end position="1020"/>
    </location>
</feature>
<reference evidence="5" key="1">
    <citation type="submission" date="2021-01" db="EMBL/GenBank/DDBJ databases">
        <authorList>
            <consortium name="Genoscope - CEA"/>
            <person name="William W."/>
        </authorList>
    </citation>
    <scope>NUCLEOTIDE SEQUENCE</scope>
</reference>
<evidence type="ECO:0000313" key="6">
    <source>
        <dbReference type="Proteomes" id="UP000689195"/>
    </source>
</evidence>
<evidence type="ECO:0000313" key="5">
    <source>
        <dbReference type="EMBL" id="CAD8213792.1"/>
    </source>
</evidence>
<gene>
    <name evidence="5" type="ORF">PPENT_87.1.T1860011</name>
</gene>
<accession>A0A8S1YPT7</accession>
<dbReference type="EMBL" id="CAJJDO010000186">
    <property type="protein sequence ID" value="CAD8213792.1"/>
    <property type="molecule type" value="Genomic_DNA"/>
</dbReference>
<dbReference type="OrthoDB" id="309883at2759"/>
<dbReference type="NCBIfam" id="TIGR02232">
    <property type="entry name" value="myxo_disulf_rpt"/>
    <property type="match status" value="1"/>
</dbReference>
<keyword evidence="2" id="KW-0677">Repeat</keyword>
<keyword evidence="3" id="KW-1015">Disulfide bond</keyword>
<dbReference type="AlphaFoldDB" id="A0A8S1YPT7"/>
<sequence length="1048" mass="122778">MLIALITITCGQILYQENFKDNSFVDNEGWQVYNANQSIGYCNQTKLFGGFYGFHQNTTITKFITLPPHYAIMITLEFWKIDCWDDEYFYIYADGESNVLKKVWNVRYKSKLVRIKKKRSVFILMTSKLKDKIDEWWGIRHFKLYIYQCPPRCQICASQDSTIVCLIWVAYYQSLLNEDINQFQMEGWIILEGKQSISSCSSIPILGGLVKNGQKSKIIKSINLPVHSQIKIKFKFIFIDKWDSEYAQLYVDHQLIWNYSHKSITEEINFCGGDIGDKILNQEINLPHKQQLLELQFTTLANQFTDLSFGIRDVEIFIGKYIMNQDCPFGFPYDFICEGICGNGEIDKAEQCDDGNIYPFDGCFNCQYSCIEGCSNCIQGICFECQEGWTFYEFSCTEEFLINYQDQQQQCLNNCKLCINGMCQECDIGFYLINNQCQTICGDGIMAGHELCELEEQDCQNCQFICSKNCDVCIEGECQQCIIGYTFDYIEKYCQPICGNGVVSDDEECDDFNIENGDGCSTQCKIEQNYICKNYQNSYSECSYEKQPAFKLSLTNIYYQYQYVSIYFYQMVKTKSQNVFSKMIRMRLTEPNEIIYDLNLIPIQEPFELVSVVEYLIEIQINTTLSQPPILEVTLEDQLFNNNDAPLVNKINQIKLNIPQQLDDHQKQNAIYLKEVAKYTIISMGGSAVLILILCGSLIIQDTLEILQQQSYLRFINVVFPLNLFIYFESSNLISMQPILDKIKIDKVLTSFMNDQYLQSQGKLLFYELNADILCNIQTQVFLIIVLMMTYYSNYLVIKLIRKLNNQQFFYFGSYIAKFQMKVLKSMQKFKRNFERQAFQDFLITNSWDLLFMSFLQIFSKTNRIVSYLIAYLIFYISLILSSTIFSRIRNQIIRSTKQLWIAKSNQIKLLKKILFISILVMFQQNQKLQIMLLTLICQFYLIYLLIMKPFQNNIDYINTMALEISSFIFCFSSALYWNDLTDILEYSIQIQFAWFQIGMLLSCLFINFVSQLCMICVELKKKVVKNIKKYYPQQNQMQVKINPFFIP</sequence>
<dbReference type="InterPro" id="IPR011936">
    <property type="entry name" value="Myxo_disulph_rpt"/>
</dbReference>
<dbReference type="PANTHER" id="PTHR38934">
    <property type="entry name" value="HYPHALLY REGULATED CELL WALL PROTEIN 1"/>
    <property type="match status" value="1"/>
</dbReference>
<name>A0A8S1YPT7_9CILI</name>
<proteinExistence type="predicted"/>
<feature type="transmembrane region" description="Helical" evidence="4">
    <location>
        <begin position="777"/>
        <end position="798"/>
    </location>
</feature>
<evidence type="ECO:0000256" key="3">
    <source>
        <dbReference type="ARBA" id="ARBA00023157"/>
    </source>
</evidence>
<feature type="transmembrane region" description="Helical" evidence="4">
    <location>
        <begin position="931"/>
        <end position="948"/>
    </location>
</feature>
<keyword evidence="4" id="KW-0472">Membrane</keyword>
<dbReference type="Pfam" id="PF13948">
    <property type="entry name" value="DUF4215"/>
    <property type="match status" value="2"/>
</dbReference>
<feature type="transmembrane region" description="Helical" evidence="4">
    <location>
        <begin position="960"/>
        <end position="978"/>
    </location>
</feature>